<organism evidence="2 3">
    <name type="scientific">Mycena rosella</name>
    <name type="common">Pink bonnet</name>
    <name type="synonym">Agaricus rosellus</name>
    <dbReference type="NCBI Taxonomy" id="1033263"/>
    <lineage>
        <taxon>Eukaryota</taxon>
        <taxon>Fungi</taxon>
        <taxon>Dikarya</taxon>
        <taxon>Basidiomycota</taxon>
        <taxon>Agaricomycotina</taxon>
        <taxon>Agaricomycetes</taxon>
        <taxon>Agaricomycetidae</taxon>
        <taxon>Agaricales</taxon>
        <taxon>Marasmiineae</taxon>
        <taxon>Mycenaceae</taxon>
        <taxon>Mycena</taxon>
    </lineage>
</organism>
<name>A0AAD7GDZ6_MYCRO</name>
<sequence>MWRAGRVGANGTELRSQVSLKHARPRGPSDPRANSVLASWRTRFARLVTGELACRRVKDAADATDQPLTSAVRLELVRPPVTHDPPREVEAAAEKHEEAAEGAELYRQLVSIMDGTRRREATRNSARAMEIQGHAVVQNVVQSVLETARVLLGLGLRAVIGHQIRHLHGKFRSELGAMLCRCDAILDPAQLPLGVAVSR</sequence>
<dbReference type="EMBL" id="JARKIE010000112">
    <property type="protein sequence ID" value="KAJ7682949.1"/>
    <property type="molecule type" value="Genomic_DNA"/>
</dbReference>
<feature type="region of interest" description="Disordered" evidence="1">
    <location>
        <begin position="1"/>
        <end position="34"/>
    </location>
</feature>
<accession>A0AAD7GDZ6</accession>
<evidence type="ECO:0000313" key="3">
    <source>
        <dbReference type="Proteomes" id="UP001221757"/>
    </source>
</evidence>
<dbReference type="AlphaFoldDB" id="A0AAD7GDZ6"/>
<reference evidence="2" key="1">
    <citation type="submission" date="2023-03" db="EMBL/GenBank/DDBJ databases">
        <title>Massive genome expansion in bonnet fungi (Mycena s.s.) driven by repeated elements and novel gene families across ecological guilds.</title>
        <authorList>
            <consortium name="Lawrence Berkeley National Laboratory"/>
            <person name="Harder C.B."/>
            <person name="Miyauchi S."/>
            <person name="Viragh M."/>
            <person name="Kuo A."/>
            <person name="Thoen E."/>
            <person name="Andreopoulos B."/>
            <person name="Lu D."/>
            <person name="Skrede I."/>
            <person name="Drula E."/>
            <person name="Henrissat B."/>
            <person name="Morin E."/>
            <person name="Kohler A."/>
            <person name="Barry K."/>
            <person name="LaButti K."/>
            <person name="Morin E."/>
            <person name="Salamov A."/>
            <person name="Lipzen A."/>
            <person name="Mereny Z."/>
            <person name="Hegedus B."/>
            <person name="Baldrian P."/>
            <person name="Stursova M."/>
            <person name="Weitz H."/>
            <person name="Taylor A."/>
            <person name="Grigoriev I.V."/>
            <person name="Nagy L.G."/>
            <person name="Martin F."/>
            <person name="Kauserud H."/>
        </authorList>
    </citation>
    <scope>NUCLEOTIDE SEQUENCE</scope>
    <source>
        <strain evidence="2">CBHHK067</strain>
    </source>
</reference>
<evidence type="ECO:0000256" key="1">
    <source>
        <dbReference type="SAM" id="MobiDB-lite"/>
    </source>
</evidence>
<protein>
    <submittedName>
        <fullName evidence="2">Uncharacterized protein</fullName>
    </submittedName>
</protein>
<dbReference type="Proteomes" id="UP001221757">
    <property type="component" value="Unassembled WGS sequence"/>
</dbReference>
<comment type="caution">
    <text evidence="2">The sequence shown here is derived from an EMBL/GenBank/DDBJ whole genome shotgun (WGS) entry which is preliminary data.</text>
</comment>
<gene>
    <name evidence="2" type="ORF">B0H17DRAFT_1074732</name>
</gene>
<keyword evidence="3" id="KW-1185">Reference proteome</keyword>
<proteinExistence type="predicted"/>
<evidence type="ECO:0000313" key="2">
    <source>
        <dbReference type="EMBL" id="KAJ7682949.1"/>
    </source>
</evidence>